<protein>
    <recommendedName>
        <fullName evidence="1">EfeO-type cupredoxin-like domain-containing protein</fullName>
    </recommendedName>
</protein>
<evidence type="ECO:0000259" key="1">
    <source>
        <dbReference type="Pfam" id="PF13473"/>
    </source>
</evidence>
<accession>A0A511V3A9</accession>
<name>A0A511V3A9_9BACL</name>
<dbReference type="RefSeq" id="WP_146808680.1">
    <property type="nucleotide sequence ID" value="NZ_BJXX01000042.1"/>
</dbReference>
<organism evidence="2 3">
    <name type="scientific">Aneurinibacillus danicus</name>
    <dbReference type="NCBI Taxonomy" id="267746"/>
    <lineage>
        <taxon>Bacteria</taxon>
        <taxon>Bacillati</taxon>
        <taxon>Bacillota</taxon>
        <taxon>Bacilli</taxon>
        <taxon>Bacillales</taxon>
        <taxon>Paenibacillaceae</taxon>
        <taxon>Aneurinibacillus group</taxon>
        <taxon>Aneurinibacillus</taxon>
    </lineage>
</organism>
<reference evidence="2 3" key="1">
    <citation type="submission" date="2019-07" db="EMBL/GenBank/DDBJ databases">
        <title>Whole genome shotgun sequence of Aneurinibacillus danicus NBRC 102444.</title>
        <authorList>
            <person name="Hosoyama A."/>
            <person name="Uohara A."/>
            <person name="Ohji S."/>
            <person name="Ichikawa N."/>
        </authorList>
    </citation>
    <scope>NUCLEOTIDE SEQUENCE [LARGE SCALE GENOMIC DNA]</scope>
    <source>
        <strain evidence="2 3">NBRC 102444</strain>
    </source>
</reference>
<dbReference type="CDD" id="cd00920">
    <property type="entry name" value="Cupredoxin"/>
    <property type="match status" value="1"/>
</dbReference>
<dbReference type="SUPFAM" id="SSF49503">
    <property type="entry name" value="Cupredoxins"/>
    <property type="match status" value="1"/>
</dbReference>
<sequence length="127" mass="14399">MKMTKGKLAVLALLIILNIVAFFWNKQHDRILAIKAQGPQTIIINKHGFVPNRLVYKQGDVVSLIIHNQDDKTHNFVLADYYVFSPDLHKGETTRIQFTAVKKGNFSFVSDTPGYPELGYKGLLKVK</sequence>
<dbReference type="Pfam" id="PF13473">
    <property type="entry name" value="Cupredoxin_1"/>
    <property type="match status" value="1"/>
</dbReference>
<keyword evidence="3" id="KW-1185">Reference proteome</keyword>
<dbReference type="Gene3D" id="2.60.40.420">
    <property type="entry name" value="Cupredoxins - blue copper proteins"/>
    <property type="match status" value="1"/>
</dbReference>
<dbReference type="EMBL" id="BJXX01000042">
    <property type="protein sequence ID" value="GEN33390.1"/>
    <property type="molecule type" value="Genomic_DNA"/>
</dbReference>
<comment type="caution">
    <text evidence="2">The sequence shown here is derived from an EMBL/GenBank/DDBJ whole genome shotgun (WGS) entry which is preliminary data.</text>
</comment>
<dbReference type="Proteomes" id="UP000321157">
    <property type="component" value="Unassembled WGS sequence"/>
</dbReference>
<gene>
    <name evidence="2" type="ORF">ADA01nite_08500</name>
</gene>
<proteinExistence type="predicted"/>
<feature type="domain" description="EfeO-type cupredoxin-like" evidence="1">
    <location>
        <begin position="15"/>
        <end position="114"/>
    </location>
</feature>
<dbReference type="OrthoDB" id="2376044at2"/>
<dbReference type="InterPro" id="IPR028096">
    <property type="entry name" value="EfeO_Cupredoxin"/>
</dbReference>
<evidence type="ECO:0000313" key="2">
    <source>
        <dbReference type="EMBL" id="GEN33390.1"/>
    </source>
</evidence>
<dbReference type="InterPro" id="IPR008972">
    <property type="entry name" value="Cupredoxin"/>
</dbReference>
<dbReference type="AlphaFoldDB" id="A0A511V3A9"/>
<evidence type="ECO:0000313" key="3">
    <source>
        <dbReference type="Proteomes" id="UP000321157"/>
    </source>
</evidence>